<dbReference type="Proteomes" id="UP000077519">
    <property type="component" value="Unassembled WGS sequence"/>
</dbReference>
<feature type="domain" description="HTH marR-type" evidence="1">
    <location>
        <begin position="46"/>
        <end position="146"/>
    </location>
</feature>
<dbReference type="Pfam" id="PF01047">
    <property type="entry name" value="MarR"/>
    <property type="match status" value="1"/>
</dbReference>
<accession>A0A177YL54</accession>
<dbReference type="GO" id="GO:0003700">
    <property type="term" value="F:DNA-binding transcription factor activity"/>
    <property type="evidence" value="ECO:0007669"/>
    <property type="project" value="InterPro"/>
</dbReference>
<dbReference type="Gene3D" id="1.10.10.10">
    <property type="entry name" value="Winged helix-like DNA-binding domain superfamily/Winged helix DNA-binding domain"/>
    <property type="match status" value="1"/>
</dbReference>
<name>A0A177YL54_9NOCA</name>
<keyword evidence="3" id="KW-1185">Reference proteome</keyword>
<gene>
    <name evidence="2" type="ORF">A3K89_17265</name>
</gene>
<evidence type="ECO:0000313" key="3">
    <source>
        <dbReference type="Proteomes" id="UP000077519"/>
    </source>
</evidence>
<reference evidence="2 3" key="1">
    <citation type="submission" date="2016-03" db="EMBL/GenBank/DDBJ databases">
        <title>Genome sequence of Rhodococcus kyotonensis KB10.</title>
        <authorList>
            <person name="Jeong H."/>
            <person name="Hong C.E."/>
            <person name="Jo S.H."/>
            <person name="Park J.M."/>
        </authorList>
    </citation>
    <scope>NUCLEOTIDE SEQUENCE [LARGE SCALE GENOMIC DNA]</scope>
    <source>
        <strain evidence="2 3">KB10</strain>
    </source>
</reference>
<dbReference type="SUPFAM" id="SSF46785">
    <property type="entry name" value="Winged helix' DNA-binding domain"/>
    <property type="match status" value="1"/>
</dbReference>
<dbReference type="InterPro" id="IPR036390">
    <property type="entry name" value="WH_DNA-bd_sf"/>
</dbReference>
<dbReference type="InterPro" id="IPR000835">
    <property type="entry name" value="HTH_MarR-typ"/>
</dbReference>
<dbReference type="InterPro" id="IPR036388">
    <property type="entry name" value="WH-like_DNA-bd_sf"/>
</dbReference>
<comment type="caution">
    <text evidence="2">The sequence shown here is derived from an EMBL/GenBank/DDBJ whole genome shotgun (WGS) entry which is preliminary data.</text>
</comment>
<evidence type="ECO:0000313" key="2">
    <source>
        <dbReference type="EMBL" id="OAK56225.1"/>
    </source>
</evidence>
<protein>
    <recommendedName>
        <fullName evidence="1">HTH marR-type domain-containing protein</fullName>
    </recommendedName>
</protein>
<dbReference type="RefSeq" id="WP_068422426.1">
    <property type="nucleotide sequence ID" value="NZ_LVHI01000005.1"/>
</dbReference>
<dbReference type="AlphaFoldDB" id="A0A177YL54"/>
<dbReference type="EMBL" id="LVHI01000005">
    <property type="protein sequence ID" value="OAK56225.1"/>
    <property type="molecule type" value="Genomic_DNA"/>
</dbReference>
<dbReference type="SMART" id="SM00347">
    <property type="entry name" value="HTH_MARR"/>
    <property type="match status" value="1"/>
</dbReference>
<sequence length="165" mass="18447">MERKSANLVDVAEMRLVTIEDIVTTELESAATLMRVSNILRTRLDEAVTRQRMSWAGYEVLDAICRKGPMSYRSLSSALDRHRTSITSIVTALVSSGYVTRRRGGSRPDEFLVETTDLGVRRHERARVSAVEVSKRMFESGDASAMLHHLRGLDSALRAKPDVRG</sequence>
<organism evidence="2 3">
    <name type="scientific">Rhodococcoides kyotonense</name>
    <dbReference type="NCBI Taxonomy" id="398843"/>
    <lineage>
        <taxon>Bacteria</taxon>
        <taxon>Bacillati</taxon>
        <taxon>Actinomycetota</taxon>
        <taxon>Actinomycetes</taxon>
        <taxon>Mycobacteriales</taxon>
        <taxon>Nocardiaceae</taxon>
        <taxon>Rhodococcoides</taxon>
    </lineage>
</organism>
<evidence type="ECO:0000259" key="1">
    <source>
        <dbReference type="SMART" id="SM00347"/>
    </source>
</evidence>
<proteinExistence type="predicted"/>